<reference evidence="3 4" key="1">
    <citation type="submission" date="2023-05" db="EMBL/GenBank/DDBJ databases">
        <title>Comparative genomics reveals the evidence of polycyclic aromatic hydrocarbons degradation in moderately halophilic genus Pontibacillus.</title>
        <authorList>
            <person name="Yang H."/>
            <person name="Qian Z."/>
        </authorList>
    </citation>
    <scope>NUCLEOTIDE SEQUENCE [LARGE SCALE GENOMIC DNA]</scope>
    <source>
        <strain evidence="4">HN14</strain>
    </source>
</reference>
<dbReference type="Proteomes" id="UP001236652">
    <property type="component" value="Chromosome"/>
</dbReference>
<dbReference type="Gene3D" id="2.60.40.1630">
    <property type="entry name" value="bacillus anthracis domain"/>
    <property type="match status" value="1"/>
</dbReference>
<dbReference type="InterPro" id="IPR025436">
    <property type="entry name" value="DUF4179"/>
</dbReference>
<dbReference type="Pfam" id="PF13786">
    <property type="entry name" value="DUF4179"/>
    <property type="match status" value="1"/>
</dbReference>
<feature type="domain" description="DUF4179" evidence="1">
    <location>
        <begin position="38"/>
        <end position="126"/>
    </location>
</feature>
<evidence type="ECO:0000313" key="3">
    <source>
        <dbReference type="EMBL" id="WIF99717.1"/>
    </source>
</evidence>
<sequence length="443" mass="49378">MEKWEHLLDEEVNKELPESVEKRMESTLKSLPNKKTGKKKWLYGITAAVVATGILINSSSVSTTIADSLKDVPFVGSVMEKVGGLGEKSGQQGGLTVSTGEQVNIGDQTIIFTETLYDGNSIYISYLNMSDHLNKLVLPGMPDVLVDGEPLDNYGIGAGGQKIEEGVYGETMSIRTQEELPHEFLLTLSGEANGSEWQVDLPVIKKGNSKVMPINKSFKSGEDHIHYSTVSFTSTSTRIQFQMLTPEDSKIIQNNQHLDFVVEDENGKVLRGIGASSHSIGSEDGKVSGKYTVDLEPYREQLPETLSIRPYLMEIPTSEEAVEPVVFRSKKWTGEPVTLSQGEMGQLNVDSVEREGENVTITYTVKGEDEATQASTFWITDGDGNRYEHDRVERRIDHHTFKQTYYNFPVEKDIHLHTTEMDAHHYLSDFGLTIDLEYGEGDR</sequence>
<proteinExistence type="predicted"/>
<evidence type="ECO:0000259" key="1">
    <source>
        <dbReference type="Pfam" id="PF13786"/>
    </source>
</evidence>
<gene>
    <name evidence="3" type="ORF">QNI29_08700</name>
</gene>
<protein>
    <submittedName>
        <fullName evidence="3">DUF4179 domain-containing protein</fullName>
    </submittedName>
</protein>
<evidence type="ECO:0000259" key="2">
    <source>
        <dbReference type="Pfam" id="PF18705"/>
    </source>
</evidence>
<dbReference type="EMBL" id="CP126446">
    <property type="protein sequence ID" value="WIF99717.1"/>
    <property type="molecule type" value="Genomic_DNA"/>
</dbReference>
<dbReference type="InterPro" id="IPR040680">
    <property type="entry name" value="DUF5643"/>
</dbReference>
<keyword evidence="4" id="KW-1185">Reference proteome</keyword>
<organism evidence="3 4">
    <name type="scientific">Pontibacillus chungwhensis</name>
    <dbReference type="NCBI Taxonomy" id="265426"/>
    <lineage>
        <taxon>Bacteria</taxon>
        <taxon>Bacillati</taxon>
        <taxon>Bacillota</taxon>
        <taxon>Bacilli</taxon>
        <taxon>Bacillales</taxon>
        <taxon>Bacillaceae</taxon>
        <taxon>Pontibacillus</taxon>
    </lineage>
</organism>
<name>A0ABY8V383_9BACI</name>
<accession>A0ABY8V383</accession>
<feature type="domain" description="DUF5643" evidence="2">
    <location>
        <begin position="209"/>
        <end position="321"/>
    </location>
</feature>
<dbReference type="Pfam" id="PF18705">
    <property type="entry name" value="DUF5643"/>
    <property type="match status" value="1"/>
</dbReference>
<evidence type="ECO:0000313" key="4">
    <source>
        <dbReference type="Proteomes" id="UP001236652"/>
    </source>
</evidence>
<dbReference type="RefSeq" id="WP_231416089.1">
    <property type="nucleotide sequence ID" value="NZ_CP126446.1"/>
</dbReference>